<reference evidence="1" key="1">
    <citation type="submission" date="2003-11" db="EMBL/GenBank/DDBJ databases">
        <authorList>
            <person name="Heidelberg J.F."/>
            <person name="Eisen J.A."/>
            <person name="Nelson W.C."/>
            <person name="DeLong E.F."/>
        </authorList>
    </citation>
    <scope>NUCLEOTIDE SEQUENCE</scope>
</reference>
<proteinExistence type="predicted"/>
<gene>
    <name evidence="1" type="ORF">MBMO_EBAC000-69B03.20</name>
</gene>
<protein>
    <submittedName>
        <fullName evidence="1">Uncharacterized protein</fullName>
    </submittedName>
</protein>
<organism evidence="1">
    <name type="scientific">uncultured marine bacterium 581</name>
    <dbReference type="NCBI Taxonomy" id="257401"/>
    <lineage>
        <taxon>Bacteria</taxon>
        <taxon>environmental samples</taxon>
    </lineage>
</organism>
<name>Q6SFE7_9BACT</name>
<accession>Q6SFE7</accession>
<dbReference type="AlphaFoldDB" id="Q6SFE7"/>
<evidence type="ECO:0000313" key="1">
    <source>
        <dbReference type="EMBL" id="AAR38271.1"/>
    </source>
</evidence>
<sequence length="30" mass="3012">MLLLYAKNGLLLLTRGTGKGTGLIAALPAA</sequence>
<dbReference type="EMBL" id="AY458648">
    <property type="protein sequence ID" value="AAR38271.1"/>
    <property type="molecule type" value="Genomic_DNA"/>
</dbReference>
<reference evidence="1" key="2">
    <citation type="submission" date="2003-12" db="EMBL/GenBank/DDBJ databases">
        <title>Monterey Bay Coastal Ocean Microbial Observatory environmental clone sequencing.</title>
        <authorList>
            <person name="DeLong E.F."/>
        </authorList>
    </citation>
    <scope>NUCLEOTIDE SEQUENCE</scope>
</reference>